<dbReference type="STRING" id="995060.SAMN04487904_106115"/>
<dbReference type="AlphaFoldDB" id="A0A1I7A8A6"/>
<dbReference type="EMBL" id="FPAT01000006">
    <property type="protein sequence ID" value="SFT71148.1"/>
    <property type="molecule type" value="Genomic_DNA"/>
</dbReference>
<evidence type="ECO:0000313" key="4">
    <source>
        <dbReference type="Proteomes" id="UP000199165"/>
    </source>
</evidence>
<dbReference type="InterPro" id="IPR024520">
    <property type="entry name" value="DUF3558"/>
</dbReference>
<accession>A0A1I7A8A6</accession>
<keyword evidence="4" id="KW-1185">Reference proteome</keyword>
<sequence>MDSVSSTMRRGAAVLTALVLSLMLAACSSDAVDEGDEGGASGSTRTSEVTGSQSQTEVEIANPKDAAALEPCELLPAQAAKSLGMKTRGERKPNDINPSLPDACDWETPDGGAEKISLTAFGERSIQSYYDNKSQYGHFEKLSISNYPAVVAMDSSPMETGICSVFLASKQGEVVGSVANVTYDRVGKVDPCSTAKKALKLSLPSWPAAK</sequence>
<gene>
    <name evidence="3" type="ORF">SAMN04487904_106115</name>
</gene>
<name>A0A1I7A8A6_9ACTN</name>
<feature type="region of interest" description="Disordered" evidence="1">
    <location>
        <begin position="84"/>
        <end position="103"/>
    </location>
</feature>
<feature type="region of interest" description="Disordered" evidence="1">
    <location>
        <begin position="31"/>
        <end position="59"/>
    </location>
</feature>
<protein>
    <recommendedName>
        <fullName evidence="5">DUF3558 domain-containing protein</fullName>
    </recommendedName>
</protein>
<evidence type="ECO:0000313" key="3">
    <source>
        <dbReference type="EMBL" id="SFT71148.1"/>
    </source>
</evidence>
<dbReference type="Proteomes" id="UP000199165">
    <property type="component" value="Unassembled WGS sequence"/>
</dbReference>
<reference evidence="4" key="1">
    <citation type="submission" date="2016-10" db="EMBL/GenBank/DDBJ databases">
        <authorList>
            <person name="Varghese N."/>
            <person name="Submissions S."/>
        </authorList>
    </citation>
    <scope>NUCLEOTIDE SEQUENCE [LARGE SCALE GENOMIC DNA]</scope>
    <source>
        <strain evidence="4">DSM 45501</strain>
    </source>
</reference>
<dbReference type="Pfam" id="PF12079">
    <property type="entry name" value="DUF3558"/>
    <property type="match status" value="1"/>
</dbReference>
<evidence type="ECO:0000256" key="1">
    <source>
        <dbReference type="SAM" id="MobiDB-lite"/>
    </source>
</evidence>
<feature type="compositionally biased region" description="Polar residues" evidence="1">
    <location>
        <begin position="42"/>
        <end position="57"/>
    </location>
</feature>
<keyword evidence="2" id="KW-0732">Signal</keyword>
<organism evidence="3 4">
    <name type="scientific">Actinopolyspora righensis</name>
    <dbReference type="NCBI Taxonomy" id="995060"/>
    <lineage>
        <taxon>Bacteria</taxon>
        <taxon>Bacillati</taxon>
        <taxon>Actinomycetota</taxon>
        <taxon>Actinomycetes</taxon>
        <taxon>Actinopolysporales</taxon>
        <taxon>Actinopolysporaceae</taxon>
        <taxon>Actinopolyspora</taxon>
        <taxon>Actinopolyspora alba group</taxon>
    </lineage>
</organism>
<evidence type="ECO:0008006" key="5">
    <source>
        <dbReference type="Google" id="ProtNLM"/>
    </source>
</evidence>
<feature type="signal peptide" evidence="2">
    <location>
        <begin position="1"/>
        <end position="31"/>
    </location>
</feature>
<feature type="chain" id="PRO_5011459694" description="DUF3558 domain-containing protein" evidence="2">
    <location>
        <begin position="32"/>
        <end position="210"/>
    </location>
</feature>
<proteinExistence type="predicted"/>
<evidence type="ECO:0000256" key="2">
    <source>
        <dbReference type="SAM" id="SignalP"/>
    </source>
</evidence>